<dbReference type="RefSeq" id="WP_186913190.1">
    <property type="nucleotide sequence ID" value="NZ_JACOFV010000013.1"/>
</dbReference>
<organism evidence="8 9">
    <name type="scientific">Undibacterium jejuense</name>
    <dbReference type="NCBI Taxonomy" id="1344949"/>
    <lineage>
        <taxon>Bacteria</taxon>
        <taxon>Pseudomonadati</taxon>
        <taxon>Pseudomonadota</taxon>
        <taxon>Betaproteobacteria</taxon>
        <taxon>Burkholderiales</taxon>
        <taxon>Oxalobacteraceae</taxon>
        <taxon>Undibacterium</taxon>
    </lineage>
</organism>
<dbReference type="PANTHER" id="PTHR33164:SF5">
    <property type="entry name" value="ORGANIC HYDROPEROXIDE RESISTANCE TRANSCRIPTIONAL REGULATOR"/>
    <property type="match status" value="1"/>
</dbReference>
<evidence type="ECO:0000259" key="7">
    <source>
        <dbReference type="PROSITE" id="PS50995"/>
    </source>
</evidence>
<dbReference type="EMBL" id="JACOFV010000013">
    <property type="protein sequence ID" value="MBC3863248.1"/>
    <property type="molecule type" value="Genomic_DNA"/>
</dbReference>
<keyword evidence="2" id="KW-0963">Cytoplasm</keyword>
<dbReference type="Gene3D" id="1.10.10.10">
    <property type="entry name" value="Winged helix-like DNA-binding domain superfamily/Winged helix DNA-binding domain"/>
    <property type="match status" value="1"/>
</dbReference>
<evidence type="ECO:0000313" key="9">
    <source>
        <dbReference type="Proteomes" id="UP000634011"/>
    </source>
</evidence>
<evidence type="ECO:0000256" key="3">
    <source>
        <dbReference type="ARBA" id="ARBA00023015"/>
    </source>
</evidence>
<name>A0A923KPW1_9BURK</name>
<accession>A0A923KPW1</accession>
<sequence>MTKKTTKEINLLALENQICFALYSTSLALTKTYKPLLEQLNLTYPQYLVMLVLWEQDDVLVKDIGNALFLDSGTLTPLLKRLEASGLLIRRRDEADERQVRIVLTQEGKQLRKAASTIPPKILCASGQTQERLVALRQQLSELRDQLHTEFNE</sequence>
<keyword evidence="4" id="KW-0238">DNA-binding</keyword>
<evidence type="ECO:0000313" key="8">
    <source>
        <dbReference type="EMBL" id="MBC3863248.1"/>
    </source>
</evidence>
<evidence type="ECO:0000256" key="4">
    <source>
        <dbReference type="ARBA" id="ARBA00023125"/>
    </source>
</evidence>
<dbReference type="GO" id="GO:0005737">
    <property type="term" value="C:cytoplasm"/>
    <property type="evidence" value="ECO:0007669"/>
    <property type="project" value="UniProtKB-SubCell"/>
</dbReference>
<feature type="domain" description="HTH marR-type" evidence="7">
    <location>
        <begin position="15"/>
        <end position="145"/>
    </location>
</feature>
<dbReference type="InterPro" id="IPR039422">
    <property type="entry name" value="MarR/SlyA-like"/>
</dbReference>
<dbReference type="GO" id="GO:0003700">
    <property type="term" value="F:DNA-binding transcription factor activity"/>
    <property type="evidence" value="ECO:0007669"/>
    <property type="project" value="InterPro"/>
</dbReference>
<dbReference type="AlphaFoldDB" id="A0A923KPW1"/>
<protein>
    <submittedName>
        <fullName evidence="8">MarR family transcriptional regulator</fullName>
    </submittedName>
</protein>
<dbReference type="SMART" id="SM00347">
    <property type="entry name" value="HTH_MARR"/>
    <property type="match status" value="1"/>
</dbReference>
<comment type="caution">
    <text evidence="8">The sequence shown here is derived from an EMBL/GenBank/DDBJ whole genome shotgun (WGS) entry which is preliminary data.</text>
</comment>
<evidence type="ECO:0000256" key="2">
    <source>
        <dbReference type="ARBA" id="ARBA00022490"/>
    </source>
</evidence>
<dbReference type="InterPro" id="IPR036390">
    <property type="entry name" value="WH_DNA-bd_sf"/>
</dbReference>
<dbReference type="InterPro" id="IPR000835">
    <property type="entry name" value="HTH_MarR-typ"/>
</dbReference>
<feature type="coiled-coil region" evidence="6">
    <location>
        <begin position="126"/>
        <end position="153"/>
    </location>
</feature>
<dbReference type="GO" id="GO:0006950">
    <property type="term" value="P:response to stress"/>
    <property type="evidence" value="ECO:0007669"/>
    <property type="project" value="TreeGrafter"/>
</dbReference>
<comment type="subcellular location">
    <subcellularLocation>
        <location evidence="1">Cytoplasm</location>
    </subcellularLocation>
</comment>
<proteinExistence type="predicted"/>
<keyword evidence="3" id="KW-0805">Transcription regulation</keyword>
<dbReference type="InterPro" id="IPR055166">
    <property type="entry name" value="Transc_reg_Sar_Rot_HTH"/>
</dbReference>
<dbReference type="SUPFAM" id="SSF46785">
    <property type="entry name" value="Winged helix' DNA-binding domain"/>
    <property type="match status" value="1"/>
</dbReference>
<dbReference type="Pfam" id="PF22381">
    <property type="entry name" value="Staph_reg_Sar_Rot"/>
    <property type="match status" value="1"/>
</dbReference>
<dbReference type="GO" id="GO:0003677">
    <property type="term" value="F:DNA binding"/>
    <property type="evidence" value="ECO:0007669"/>
    <property type="project" value="UniProtKB-KW"/>
</dbReference>
<dbReference type="InterPro" id="IPR036388">
    <property type="entry name" value="WH-like_DNA-bd_sf"/>
</dbReference>
<keyword evidence="9" id="KW-1185">Reference proteome</keyword>
<dbReference type="PANTHER" id="PTHR33164">
    <property type="entry name" value="TRANSCRIPTIONAL REGULATOR, MARR FAMILY"/>
    <property type="match status" value="1"/>
</dbReference>
<dbReference type="Proteomes" id="UP000634011">
    <property type="component" value="Unassembled WGS sequence"/>
</dbReference>
<gene>
    <name evidence="8" type="ORF">H8K32_14165</name>
</gene>
<evidence type="ECO:0000256" key="5">
    <source>
        <dbReference type="ARBA" id="ARBA00023163"/>
    </source>
</evidence>
<dbReference type="PRINTS" id="PR00598">
    <property type="entry name" value="HTHMARR"/>
</dbReference>
<dbReference type="PROSITE" id="PS50995">
    <property type="entry name" value="HTH_MARR_2"/>
    <property type="match status" value="1"/>
</dbReference>
<evidence type="ECO:0000256" key="6">
    <source>
        <dbReference type="SAM" id="Coils"/>
    </source>
</evidence>
<dbReference type="FunFam" id="1.10.10.10:FF:000163">
    <property type="entry name" value="MarR family transcriptional regulator"/>
    <property type="match status" value="1"/>
</dbReference>
<keyword evidence="5" id="KW-0804">Transcription</keyword>
<reference evidence="8" key="1">
    <citation type="submission" date="2020-08" db="EMBL/GenBank/DDBJ databases">
        <title>Novel species isolated from subtropical streams in China.</title>
        <authorList>
            <person name="Lu H."/>
        </authorList>
    </citation>
    <scope>NUCLEOTIDE SEQUENCE</scope>
    <source>
        <strain evidence="8">KACC 12607</strain>
    </source>
</reference>
<evidence type="ECO:0000256" key="1">
    <source>
        <dbReference type="ARBA" id="ARBA00004496"/>
    </source>
</evidence>
<keyword evidence="6" id="KW-0175">Coiled coil</keyword>